<dbReference type="PRINTS" id="PR00413">
    <property type="entry name" value="HADHALOGNASE"/>
</dbReference>
<dbReference type="PANTHER" id="PTHR43434">
    <property type="entry name" value="PHOSPHOGLYCOLATE PHOSPHATASE"/>
    <property type="match status" value="1"/>
</dbReference>
<protein>
    <submittedName>
        <fullName evidence="3">Haloacid dehalogenase</fullName>
    </submittedName>
</protein>
<dbReference type="Proteomes" id="UP000027822">
    <property type="component" value="Unassembled WGS sequence"/>
</dbReference>
<dbReference type="AlphaFoldDB" id="A0A073JYE5"/>
<dbReference type="SUPFAM" id="SSF56784">
    <property type="entry name" value="HAD-like"/>
    <property type="match status" value="1"/>
</dbReference>
<accession>A0A073JYE5</accession>
<dbReference type="GO" id="GO:0008967">
    <property type="term" value="F:phosphoglycolate phosphatase activity"/>
    <property type="evidence" value="ECO:0007669"/>
    <property type="project" value="TreeGrafter"/>
</dbReference>
<sequence length="254" mass="28366">MGTIKAILFDKDGTLMDFHSIWVKVAEEVVTEFINRHRLPITLKTAILSEIGVDGEFVDPYSALAAGTSKDLAHLLQKHVPSVAYSEVHEWVSESLFSTLYKQRSHMKMTANLPKLLTTLKEKNYIVGIVTADDYASTELFLQQYELQSFFDFIVTSDTFPVQKPNKQIVEVFCSKFNIRPNEVVIVGDTPTDLHLAKNSGAGYGIGVLSGTGDEKTLAPLADVLLPSVEELILKTGKFVWEETSFIYEEESLL</sequence>
<evidence type="ECO:0000313" key="4">
    <source>
        <dbReference type="Proteomes" id="UP000027822"/>
    </source>
</evidence>
<dbReference type="CDD" id="cd01427">
    <property type="entry name" value="HAD_like"/>
    <property type="match status" value="1"/>
</dbReference>
<dbReference type="SFLD" id="SFLDG01129">
    <property type="entry name" value="C1.5:_HAD__Beta-PGM__Phosphata"/>
    <property type="match status" value="1"/>
</dbReference>
<dbReference type="InterPro" id="IPR023214">
    <property type="entry name" value="HAD_sf"/>
</dbReference>
<dbReference type="PANTHER" id="PTHR43434:SF1">
    <property type="entry name" value="PHOSPHOGLYCOLATE PHOSPHATASE"/>
    <property type="match status" value="1"/>
</dbReference>
<evidence type="ECO:0000313" key="3">
    <source>
        <dbReference type="EMBL" id="KEK19237.1"/>
    </source>
</evidence>
<evidence type="ECO:0000256" key="1">
    <source>
        <dbReference type="ARBA" id="ARBA00022801"/>
    </source>
</evidence>
<organism evidence="3 4">
    <name type="scientific">Bacillus manliponensis</name>
    <dbReference type="NCBI Taxonomy" id="574376"/>
    <lineage>
        <taxon>Bacteria</taxon>
        <taxon>Bacillati</taxon>
        <taxon>Bacillota</taxon>
        <taxon>Bacilli</taxon>
        <taxon>Bacillales</taxon>
        <taxon>Bacillaceae</taxon>
        <taxon>Bacillus</taxon>
        <taxon>Bacillus cereus group</taxon>
    </lineage>
</organism>
<name>A0A073JYE5_9BACI</name>
<dbReference type="Gene3D" id="1.10.150.520">
    <property type="match status" value="1"/>
</dbReference>
<keyword evidence="4" id="KW-1185">Reference proteome</keyword>
<dbReference type="Pfam" id="PF00702">
    <property type="entry name" value="Hydrolase"/>
    <property type="match status" value="1"/>
</dbReference>
<dbReference type="eggNOG" id="COG0546">
    <property type="taxonomic scope" value="Bacteria"/>
</dbReference>
<dbReference type="STRING" id="574376.BAMA_22910"/>
<dbReference type="GO" id="GO:0005829">
    <property type="term" value="C:cytosol"/>
    <property type="evidence" value="ECO:0007669"/>
    <property type="project" value="TreeGrafter"/>
</dbReference>
<keyword evidence="1" id="KW-0378">Hydrolase</keyword>
<dbReference type="InterPro" id="IPR036412">
    <property type="entry name" value="HAD-like_sf"/>
</dbReference>
<dbReference type="OrthoDB" id="9797743at2"/>
<dbReference type="RefSeq" id="WP_034639023.1">
    <property type="nucleotide sequence ID" value="NZ_CBCSJC010000019.1"/>
</dbReference>
<dbReference type="EMBL" id="JOTN01000008">
    <property type="protein sequence ID" value="KEK19237.1"/>
    <property type="molecule type" value="Genomic_DNA"/>
</dbReference>
<keyword evidence="2" id="KW-0460">Magnesium</keyword>
<dbReference type="SFLD" id="SFLDS00003">
    <property type="entry name" value="Haloacid_Dehalogenase"/>
    <property type="match status" value="1"/>
</dbReference>
<gene>
    <name evidence="3" type="ORF">BAMA_22910</name>
</gene>
<dbReference type="GO" id="GO:0006281">
    <property type="term" value="P:DNA repair"/>
    <property type="evidence" value="ECO:0007669"/>
    <property type="project" value="TreeGrafter"/>
</dbReference>
<evidence type="ECO:0000256" key="2">
    <source>
        <dbReference type="ARBA" id="ARBA00022842"/>
    </source>
</evidence>
<comment type="caution">
    <text evidence="3">The sequence shown here is derived from an EMBL/GenBank/DDBJ whole genome shotgun (WGS) entry which is preliminary data.</text>
</comment>
<dbReference type="InterPro" id="IPR050155">
    <property type="entry name" value="HAD-like_hydrolase_sf"/>
</dbReference>
<dbReference type="InterPro" id="IPR006439">
    <property type="entry name" value="HAD-SF_hydro_IA"/>
</dbReference>
<reference evidence="3 4" key="1">
    <citation type="submission" date="2014-06" db="EMBL/GenBank/DDBJ databases">
        <title>Draft genome sequence of Bacillus manliponensis JCM 15802 (MCCC 1A00708).</title>
        <authorList>
            <person name="Lai Q."/>
            <person name="Liu Y."/>
            <person name="Shao Z."/>
        </authorList>
    </citation>
    <scope>NUCLEOTIDE SEQUENCE [LARGE SCALE GENOMIC DNA]</scope>
    <source>
        <strain evidence="3 4">JCM 15802</strain>
    </source>
</reference>
<proteinExistence type="predicted"/>
<dbReference type="NCBIfam" id="TIGR01549">
    <property type="entry name" value="HAD-SF-IA-v1"/>
    <property type="match status" value="1"/>
</dbReference>
<dbReference type="Gene3D" id="3.40.50.1000">
    <property type="entry name" value="HAD superfamily/HAD-like"/>
    <property type="match status" value="1"/>
</dbReference>